<feature type="compositionally biased region" description="Low complexity" evidence="3">
    <location>
        <begin position="338"/>
        <end position="348"/>
    </location>
</feature>
<dbReference type="SMART" id="SM00324">
    <property type="entry name" value="RhoGAP"/>
    <property type="match status" value="1"/>
</dbReference>
<organism evidence="5 6">
    <name type="scientific">Pomacea canaliculata</name>
    <name type="common">Golden apple snail</name>
    <dbReference type="NCBI Taxonomy" id="400727"/>
    <lineage>
        <taxon>Eukaryota</taxon>
        <taxon>Metazoa</taxon>
        <taxon>Spiralia</taxon>
        <taxon>Lophotrochozoa</taxon>
        <taxon>Mollusca</taxon>
        <taxon>Gastropoda</taxon>
        <taxon>Caenogastropoda</taxon>
        <taxon>Architaenioglossa</taxon>
        <taxon>Ampullarioidea</taxon>
        <taxon>Ampullariidae</taxon>
        <taxon>Pomacea</taxon>
    </lineage>
</organism>
<dbReference type="Gene3D" id="1.10.555.10">
    <property type="entry name" value="Rho GTPase activation protein"/>
    <property type="match status" value="1"/>
</dbReference>
<dbReference type="AlphaFoldDB" id="A0A2T7Q126"/>
<feature type="region of interest" description="Disordered" evidence="3">
    <location>
        <begin position="478"/>
        <end position="525"/>
    </location>
</feature>
<name>A0A2T7Q126_POMCA</name>
<dbReference type="Gene3D" id="1.10.10.1460">
    <property type="match status" value="1"/>
</dbReference>
<dbReference type="Pfam" id="PF26116">
    <property type="entry name" value="FAM13A"/>
    <property type="match status" value="1"/>
</dbReference>
<dbReference type="InterPro" id="IPR000198">
    <property type="entry name" value="RhoGAP_dom"/>
</dbReference>
<dbReference type="GO" id="GO:0007165">
    <property type="term" value="P:signal transduction"/>
    <property type="evidence" value="ECO:0007669"/>
    <property type="project" value="InterPro"/>
</dbReference>
<feature type="compositionally biased region" description="Pro residues" evidence="3">
    <location>
        <begin position="165"/>
        <end position="181"/>
    </location>
</feature>
<evidence type="ECO:0000259" key="4">
    <source>
        <dbReference type="PROSITE" id="PS50238"/>
    </source>
</evidence>
<dbReference type="InterPro" id="IPR039102">
    <property type="entry name" value="FAM13"/>
</dbReference>
<sequence length="873" mass="98237">MRKFVSPRTGRKVIESPNKTFGVPLDELLRQSPAESGTVPAAVKRICEHIYKHGVDQEGIFRVSGSARAMDKLKTSFNVTGDADLEGEPDIMAVAGLLKLFLRELPDSLIPEHLTQEFIAIETVHSVISSGCLSSPSNQQNEPYGTCNCVWAKHFQTAKVKKTPPPRPPPPQIVTLSPPPIVTTTTSSTTAELRPVPSPRKVHGSAQYDSKLYQDSGLEETESDAGADTPHCHESDHAQQSPHFSDDETNGRLSPFVLESESHSIIESPMATARTSELVQRTICDAISDRLFGDELGIGQASLLPARSPETVTSERKLEDLVTSVRAKVEMYERKNSLSDYSTSESSSNLPQNGHVGNGHAKQSKADFQEQVKAGGDFDQENSSEMAFDDLDRDMDMHSKVKNISDSAKFHWSTQENKNMDGELTELLEETAIVVTHGGFATHSWRMSSEKDNKEDINHNQTSLLIFEPSLGRGQSNIQEADERDGLSSPQPSPLSKHKPFIPPLDLEASNTDVPPSPPKHQDQYPKYMDDEFSHRLKQMTKRIQVLKKKIKNFEEEFEEVHGYKPSQGEKAARPEIKKYVTELSRTRKDIKRLREDCEQGNRSRHGSGASSSGDSPKVEETLKVILVALKEKRQDASRPEDITLMSRDQVQEEKLAIQKALLHFEGLHGRPTSKEDKDLMRPLYDRYRLIKRLLAKPMSPRNSLDLPTVPEDGLIEIPTGSAMAAIAGTAFKKTILIPTAELEEERFETVDFAITRDLSDFRFTGFHEVPTHVGSVFPKVRKKNDVDTGQESSESFLHELNIYQLHEELEQSKAEKKQLRHHLREFEKSFQEKHGRKVQKEDRSPMQESYSRYKQVKARLRLLEALVLKHQE</sequence>
<dbReference type="EMBL" id="PZQS01000001">
    <property type="protein sequence ID" value="PVD39368.1"/>
    <property type="molecule type" value="Genomic_DNA"/>
</dbReference>
<feature type="region of interest" description="Disordered" evidence="3">
    <location>
        <begin position="160"/>
        <end position="252"/>
    </location>
</feature>
<accession>A0A2T7Q126</accession>
<evidence type="ECO:0000256" key="3">
    <source>
        <dbReference type="SAM" id="MobiDB-lite"/>
    </source>
</evidence>
<dbReference type="STRING" id="400727.A0A2T7Q126"/>
<dbReference type="InterPro" id="IPR059029">
    <property type="entry name" value="FAM13A_dom"/>
</dbReference>
<evidence type="ECO:0000313" key="5">
    <source>
        <dbReference type="EMBL" id="PVD39368.1"/>
    </source>
</evidence>
<dbReference type="InterPro" id="IPR008936">
    <property type="entry name" value="Rho_GTPase_activation_prot"/>
</dbReference>
<feature type="compositionally biased region" description="Basic and acidic residues" evidence="3">
    <location>
        <begin position="592"/>
        <end position="602"/>
    </location>
</feature>
<feature type="region of interest" description="Disordered" evidence="3">
    <location>
        <begin position="335"/>
        <end position="364"/>
    </location>
</feature>
<comment type="caution">
    <text evidence="5">The sequence shown here is derived from an EMBL/GenBank/DDBJ whole genome shotgun (WGS) entry which is preliminary data.</text>
</comment>
<dbReference type="OrthoDB" id="185175at2759"/>
<dbReference type="Pfam" id="PF00620">
    <property type="entry name" value="RhoGAP"/>
    <property type="match status" value="1"/>
</dbReference>
<dbReference type="PANTHER" id="PTHR15904:SF17">
    <property type="entry name" value="RHO-GAP DOMAIN-CONTAINING PROTEIN"/>
    <property type="match status" value="1"/>
</dbReference>
<feature type="region of interest" description="Disordered" evidence="3">
    <location>
        <begin position="830"/>
        <end position="853"/>
    </location>
</feature>
<evidence type="ECO:0000313" key="6">
    <source>
        <dbReference type="Proteomes" id="UP000245119"/>
    </source>
</evidence>
<dbReference type="PROSITE" id="PS50238">
    <property type="entry name" value="RHOGAP"/>
    <property type="match status" value="1"/>
</dbReference>
<reference evidence="5 6" key="1">
    <citation type="submission" date="2018-04" db="EMBL/GenBank/DDBJ databases">
        <title>The genome of golden apple snail Pomacea canaliculata provides insight into stress tolerance and invasive adaptation.</title>
        <authorList>
            <person name="Liu C."/>
            <person name="Liu B."/>
            <person name="Ren Y."/>
            <person name="Zhang Y."/>
            <person name="Wang H."/>
            <person name="Li S."/>
            <person name="Jiang F."/>
            <person name="Yin L."/>
            <person name="Zhang G."/>
            <person name="Qian W."/>
            <person name="Fan W."/>
        </authorList>
    </citation>
    <scope>NUCLEOTIDE SEQUENCE [LARGE SCALE GENOMIC DNA]</scope>
    <source>
        <strain evidence="5">SZHN2017</strain>
        <tissue evidence="5">Muscle</tissue>
    </source>
</reference>
<keyword evidence="2" id="KW-0175">Coiled coil</keyword>
<keyword evidence="6" id="KW-1185">Reference proteome</keyword>
<feature type="compositionally biased region" description="Low complexity" evidence="3">
    <location>
        <begin position="607"/>
        <end position="616"/>
    </location>
</feature>
<dbReference type="SUPFAM" id="SSF48350">
    <property type="entry name" value="GTPase activation domain, GAP"/>
    <property type="match status" value="1"/>
</dbReference>
<proteinExistence type="inferred from homology"/>
<evidence type="ECO:0000256" key="2">
    <source>
        <dbReference type="SAM" id="Coils"/>
    </source>
</evidence>
<dbReference type="PANTHER" id="PTHR15904">
    <property type="entry name" value="FAM13"/>
    <property type="match status" value="1"/>
</dbReference>
<feature type="region of interest" description="Disordered" evidence="3">
    <location>
        <begin position="592"/>
        <end position="618"/>
    </location>
</feature>
<evidence type="ECO:0000256" key="1">
    <source>
        <dbReference type="ARBA" id="ARBA00007549"/>
    </source>
</evidence>
<feature type="coiled-coil region" evidence="2">
    <location>
        <begin position="803"/>
        <end position="830"/>
    </location>
</feature>
<dbReference type="Proteomes" id="UP000245119">
    <property type="component" value="Linkage Group LG1"/>
</dbReference>
<comment type="similarity">
    <text evidence="1">Belongs to the FAM13 family.</text>
</comment>
<protein>
    <recommendedName>
        <fullName evidence="4">Rho-GAP domain-containing protein</fullName>
    </recommendedName>
</protein>
<feature type="domain" description="Rho-GAP" evidence="4">
    <location>
        <begin position="23"/>
        <end position="213"/>
    </location>
</feature>
<feature type="compositionally biased region" description="Basic and acidic residues" evidence="3">
    <location>
        <begin position="830"/>
        <end position="846"/>
    </location>
</feature>
<gene>
    <name evidence="5" type="ORF">C0Q70_01998</name>
</gene>
<dbReference type="CDD" id="cd00159">
    <property type="entry name" value="RhoGAP"/>
    <property type="match status" value="1"/>
</dbReference>